<feature type="compositionally biased region" description="Basic residues" evidence="1">
    <location>
        <begin position="66"/>
        <end position="79"/>
    </location>
</feature>
<gene>
    <name evidence="2" type="ORF">HCDG_03940</name>
</gene>
<name>C6HB58_AJECH</name>
<accession>C6HB58</accession>
<dbReference type="VEuPathDB" id="FungiDB:HCDG_03940"/>
<evidence type="ECO:0000256" key="1">
    <source>
        <dbReference type="SAM" id="MobiDB-lite"/>
    </source>
</evidence>
<dbReference type="EMBL" id="GG692422">
    <property type="protein sequence ID" value="EER42481.1"/>
    <property type="molecule type" value="Genomic_DNA"/>
</dbReference>
<evidence type="ECO:0000313" key="3">
    <source>
        <dbReference type="Proteomes" id="UP000002624"/>
    </source>
</evidence>
<organism evidence="2 3">
    <name type="scientific">Ajellomyces capsulatus (strain H143)</name>
    <name type="common">Darling's disease fungus</name>
    <name type="synonym">Histoplasma capsulatum</name>
    <dbReference type="NCBI Taxonomy" id="544712"/>
    <lineage>
        <taxon>Eukaryota</taxon>
        <taxon>Fungi</taxon>
        <taxon>Dikarya</taxon>
        <taxon>Ascomycota</taxon>
        <taxon>Pezizomycotina</taxon>
        <taxon>Eurotiomycetes</taxon>
        <taxon>Eurotiomycetidae</taxon>
        <taxon>Onygenales</taxon>
        <taxon>Ajellomycetaceae</taxon>
        <taxon>Histoplasma</taxon>
    </lineage>
</organism>
<feature type="region of interest" description="Disordered" evidence="1">
    <location>
        <begin position="63"/>
        <end position="88"/>
    </location>
</feature>
<dbReference type="HOGENOM" id="CLU_2372282_0_0_1"/>
<proteinExistence type="predicted"/>
<dbReference type="Proteomes" id="UP000002624">
    <property type="component" value="Unassembled WGS sequence"/>
</dbReference>
<sequence>MKASRVNTISVSDKNFSLDLIEYLQQMSRTSALVKLLDEFRDQVRLIKKVKDFIFFDCLFTDNSNKKNKRGKDKNKKKNFKSEKKNNKTQICFYC</sequence>
<evidence type="ECO:0000313" key="2">
    <source>
        <dbReference type="EMBL" id="EER42481.1"/>
    </source>
</evidence>
<reference evidence="3" key="1">
    <citation type="submission" date="2009-05" db="EMBL/GenBank/DDBJ databases">
        <title>The genome sequence of Ajellomyces capsulatus strain H143.</title>
        <authorList>
            <person name="Champion M."/>
            <person name="Cuomo C.A."/>
            <person name="Ma L.-J."/>
            <person name="Henn M.R."/>
            <person name="Sil A."/>
            <person name="Goldman B."/>
            <person name="Young S.K."/>
            <person name="Kodira C.D."/>
            <person name="Zeng Q."/>
            <person name="Koehrsen M."/>
            <person name="Alvarado L."/>
            <person name="Berlin A.M."/>
            <person name="Borenstein D."/>
            <person name="Chen Z."/>
            <person name="Engels R."/>
            <person name="Freedman E."/>
            <person name="Gellesch M."/>
            <person name="Goldberg J."/>
            <person name="Griggs A."/>
            <person name="Gujja S."/>
            <person name="Heiman D.I."/>
            <person name="Hepburn T.A."/>
            <person name="Howarth C."/>
            <person name="Jen D."/>
            <person name="Larson L."/>
            <person name="Lewis B."/>
            <person name="Mehta T."/>
            <person name="Park D."/>
            <person name="Pearson M."/>
            <person name="Roberts A."/>
            <person name="Saif S."/>
            <person name="Shea T.D."/>
            <person name="Shenoy N."/>
            <person name="Sisk P."/>
            <person name="Stolte C."/>
            <person name="Sykes S."/>
            <person name="Walk T."/>
            <person name="White J."/>
            <person name="Yandava C."/>
            <person name="Klein B."/>
            <person name="McEwen J.G."/>
            <person name="Puccia R."/>
            <person name="Goldman G.H."/>
            <person name="Felipe M.S."/>
            <person name="Nino-Vega G."/>
            <person name="San-Blas G."/>
            <person name="Taylor J.W."/>
            <person name="Mendoza L."/>
            <person name="Galagan J.E."/>
            <person name="Nusbaum C."/>
            <person name="Birren B.W."/>
        </authorList>
    </citation>
    <scope>NUCLEOTIDE SEQUENCE [LARGE SCALE GENOMIC DNA]</scope>
    <source>
        <strain evidence="3">H143</strain>
    </source>
</reference>
<dbReference type="AlphaFoldDB" id="C6HB58"/>
<protein>
    <submittedName>
        <fullName evidence="2">Nucleolar protein NOP2</fullName>
    </submittedName>
</protein>